<evidence type="ECO:0000313" key="2">
    <source>
        <dbReference type="EMBL" id="CAB4741808.1"/>
    </source>
</evidence>
<reference evidence="3" key="1">
    <citation type="submission" date="2020-05" db="EMBL/GenBank/DDBJ databases">
        <authorList>
            <person name="Chiriac C."/>
            <person name="Salcher M."/>
            <person name="Ghai R."/>
            <person name="Kavagutti S V."/>
        </authorList>
    </citation>
    <scope>NUCLEOTIDE SEQUENCE</scope>
</reference>
<evidence type="ECO:0000313" key="3">
    <source>
        <dbReference type="EMBL" id="CAB4877645.1"/>
    </source>
</evidence>
<proteinExistence type="predicted"/>
<dbReference type="EMBL" id="CAFBQP010000014">
    <property type="protein sequence ID" value="CAB5056189.1"/>
    <property type="molecule type" value="Genomic_DNA"/>
</dbReference>
<protein>
    <submittedName>
        <fullName evidence="3">Unannotated protein</fullName>
    </submittedName>
</protein>
<dbReference type="AlphaFoldDB" id="A0A6J7E8P2"/>
<feature type="region of interest" description="Disordered" evidence="1">
    <location>
        <begin position="67"/>
        <end position="103"/>
    </location>
</feature>
<dbReference type="EMBL" id="CAFBLR010000098">
    <property type="protein sequence ID" value="CAB4877645.1"/>
    <property type="molecule type" value="Genomic_DNA"/>
</dbReference>
<sequence length="124" mass="13089">MAFGQPSGPPASAKQLKQLLTLLEAAGYSDFRDARGPMGFNQRQGGGKFTKDEADGFITALEFAAEQGDGATAPTDEPAAPAAPPVARRPASTTTSAAQQTLRRFPSELLAAELQRRGWVVMEP</sequence>
<gene>
    <name evidence="2" type="ORF">UFOPK2806_00432</name>
    <name evidence="3" type="ORF">UFOPK3417_01087</name>
    <name evidence="4" type="ORF">UFOPK4306_00527</name>
</gene>
<dbReference type="EMBL" id="CAEZYY010000003">
    <property type="protein sequence ID" value="CAB4741808.1"/>
    <property type="molecule type" value="Genomic_DNA"/>
</dbReference>
<organism evidence="3">
    <name type="scientific">freshwater metagenome</name>
    <dbReference type="NCBI Taxonomy" id="449393"/>
    <lineage>
        <taxon>unclassified sequences</taxon>
        <taxon>metagenomes</taxon>
        <taxon>ecological metagenomes</taxon>
    </lineage>
</organism>
<evidence type="ECO:0000313" key="4">
    <source>
        <dbReference type="EMBL" id="CAB5056189.1"/>
    </source>
</evidence>
<accession>A0A6J7E8P2</accession>
<name>A0A6J7E8P2_9ZZZZ</name>
<evidence type="ECO:0000256" key="1">
    <source>
        <dbReference type="SAM" id="MobiDB-lite"/>
    </source>
</evidence>
<feature type="compositionally biased region" description="Low complexity" evidence="1">
    <location>
        <begin position="71"/>
        <end position="103"/>
    </location>
</feature>